<dbReference type="EMBL" id="JARBDR010000921">
    <property type="protein sequence ID" value="KAJ8299507.1"/>
    <property type="molecule type" value="Genomic_DNA"/>
</dbReference>
<comment type="caution">
    <text evidence="2">The sequence shown here is derived from an EMBL/GenBank/DDBJ whole genome shotgun (WGS) entry which is preliminary data.</text>
</comment>
<feature type="compositionally biased region" description="Low complexity" evidence="1">
    <location>
        <begin position="563"/>
        <end position="573"/>
    </location>
</feature>
<proteinExistence type="predicted"/>
<accession>A0ABQ9E6L4</accession>
<name>A0ABQ9E6L4_TEGGR</name>
<evidence type="ECO:0000313" key="2">
    <source>
        <dbReference type="EMBL" id="KAJ8299507.1"/>
    </source>
</evidence>
<keyword evidence="3" id="KW-1185">Reference proteome</keyword>
<evidence type="ECO:0000256" key="1">
    <source>
        <dbReference type="SAM" id="MobiDB-lite"/>
    </source>
</evidence>
<protein>
    <submittedName>
        <fullName evidence="2">Uncharacterized protein</fullName>
    </submittedName>
</protein>
<reference evidence="2 3" key="1">
    <citation type="submission" date="2022-12" db="EMBL/GenBank/DDBJ databases">
        <title>Chromosome-level genome of Tegillarca granosa.</title>
        <authorList>
            <person name="Kim J."/>
        </authorList>
    </citation>
    <scope>NUCLEOTIDE SEQUENCE [LARGE SCALE GENOMIC DNA]</scope>
    <source>
        <strain evidence="2">Teg-2019</strain>
        <tissue evidence="2">Adductor muscle</tissue>
    </source>
</reference>
<gene>
    <name evidence="2" type="ORF">KUTeg_023567</name>
</gene>
<organism evidence="2 3">
    <name type="scientific">Tegillarca granosa</name>
    <name type="common">Malaysian cockle</name>
    <name type="synonym">Anadara granosa</name>
    <dbReference type="NCBI Taxonomy" id="220873"/>
    <lineage>
        <taxon>Eukaryota</taxon>
        <taxon>Metazoa</taxon>
        <taxon>Spiralia</taxon>
        <taxon>Lophotrochozoa</taxon>
        <taxon>Mollusca</taxon>
        <taxon>Bivalvia</taxon>
        <taxon>Autobranchia</taxon>
        <taxon>Pteriomorphia</taxon>
        <taxon>Arcoida</taxon>
        <taxon>Arcoidea</taxon>
        <taxon>Arcidae</taxon>
        <taxon>Tegillarca</taxon>
    </lineage>
</organism>
<dbReference type="Proteomes" id="UP001217089">
    <property type="component" value="Unassembled WGS sequence"/>
</dbReference>
<evidence type="ECO:0000313" key="3">
    <source>
        <dbReference type="Proteomes" id="UP001217089"/>
    </source>
</evidence>
<feature type="region of interest" description="Disordered" evidence="1">
    <location>
        <begin position="560"/>
        <end position="579"/>
    </location>
</feature>
<sequence>MFNFRRGNGGTDITGNPVITFPVLPGQEQQKWRQEDIDNVLRYYTEKRGTVAVFYILKPRSKTKSSLLKKLLGLKKKKGEITFINQFRVVFLSNQAELHHQIEPSQLTLDYGGRLPYDHQAWAVFHKLCAIITEQFWPNMMDHPKHASSLSQAEMNRTHFVTSLYEPAKSLLWYKEALDFIPNSLCGRAVNNRNRSACLPAPTGWRESVRAFLRKHQAPREDHMIELDTYVHPSIDKSTKTQARLLSNRIRVLINILFNAHLDITTLCNIHAWKQEKHSEFNEDPIRTTKRERYLESKYEESPGRRRPVNTRLKRKVNKSRTFRENETFKDTIPVKRENTNKHIRTLSRSSSTDTELLTRDKNYSERYVCLASPDSGYKDYGTVRSMDDLRNDRKQSIDSLSVNSIDPDTDFEDSDNLIDCIQRVTSDWSISSDQKLHYVSNLLMSADSKNFNQRNPVESRHTPSKQISELNKRLTRSLGNIINMDNEDDFAPDTPTVESVSTGDIIDLKEKNTFDFETSDCIVAFPISYLNGHRYPFDQEDDEDDTAPETTDNARQRMFYEPSSNNSSPTSPDADSHKSLLASQRALEASLRRTDLLLKKIQMSSRLREQSRLRRLVSRGESMRAVKPDRRPAVENTSTLQRKNSNVSFKTISYQFVNRSRV</sequence>